<evidence type="ECO:0000256" key="4">
    <source>
        <dbReference type="ARBA" id="ARBA00023163"/>
    </source>
</evidence>
<dbReference type="Proteomes" id="UP000015453">
    <property type="component" value="Unassembled WGS sequence"/>
</dbReference>
<feature type="region of interest" description="Disordered" evidence="7">
    <location>
        <begin position="1"/>
        <end position="23"/>
    </location>
</feature>
<comment type="caution">
    <text evidence="9">The sequence shown here is derived from an EMBL/GenBank/DDBJ whole genome shotgun (WGS) entry which is preliminary data.</text>
</comment>
<sequence length="244" mass="27347">MDGETKDSRKVQKADREKLRRGRLNEQFMELGKALDPDRPKNDKASILIDTIQMIKELTSQVDKLKSEYASLTEESRELIHEKNDLREEKASLKSDVENLNSQYSQRVRSMYPWTGMDQTVLMPLPIPIPSGPVPLQPYPYFGSQNPPPNPYTPYMARDSVVEQLSRYSSSGRDGESGLEKNDDSNDVTTDLELKTPGSNSDQNDNSPLKRRREKRDNDPSSSSGCCSSSSVRSISSITIGGGK</sequence>
<feature type="region of interest" description="Disordered" evidence="7">
    <location>
        <begin position="163"/>
        <end position="244"/>
    </location>
</feature>
<dbReference type="OrthoDB" id="515493at2759"/>
<feature type="coiled-coil region" evidence="6">
    <location>
        <begin position="48"/>
        <end position="103"/>
    </location>
</feature>
<feature type="non-terminal residue" evidence="9">
    <location>
        <position position="244"/>
    </location>
</feature>
<dbReference type="PANTHER" id="PTHR47001:SF1">
    <property type="entry name" value="TRANSCRIPTION FACTOR BHLH11"/>
    <property type="match status" value="1"/>
</dbReference>
<evidence type="ECO:0000256" key="6">
    <source>
        <dbReference type="SAM" id="Coils"/>
    </source>
</evidence>
<keyword evidence="5" id="KW-0539">Nucleus</keyword>
<dbReference type="InterPro" id="IPR011598">
    <property type="entry name" value="bHLH_dom"/>
</dbReference>
<dbReference type="EMBL" id="AUSU01003699">
    <property type="protein sequence ID" value="EPS66403.1"/>
    <property type="molecule type" value="Genomic_DNA"/>
</dbReference>
<dbReference type="Gene3D" id="4.10.280.10">
    <property type="entry name" value="Helix-loop-helix DNA-binding domain"/>
    <property type="match status" value="1"/>
</dbReference>
<dbReference type="AlphaFoldDB" id="S8DTC9"/>
<proteinExistence type="predicted"/>
<dbReference type="GO" id="GO:0003677">
    <property type="term" value="F:DNA binding"/>
    <property type="evidence" value="ECO:0007669"/>
    <property type="project" value="UniProtKB-KW"/>
</dbReference>
<accession>S8DTC9</accession>
<keyword evidence="3" id="KW-0238">DNA-binding</keyword>
<dbReference type="SMART" id="SM00353">
    <property type="entry name" value="HLH"/>
    <property type="match status" value="1"/>
</dbReference>
<keyword evidence="6" id="KW-0175">Coiled coil</keyword>
<dbReference type="GO" id="GO:0003700">
    <property type="term" value="F:DNA-binding transcription factor activity"/>
    <property type="evidence" value="ECO:0007669"/>
    <property type="project" value="InterPro"/>
</dbReference>
<dbReference type="InterPro" id="IPR057075">
    <property type="entry name" value="bHLH_IRO3"/>
</dbReference>
<evidence type="ECO:0000259" key="8">
    <source>
        <dbReference type="PROSITE" id="PS50888"/>
    </source>
</evidence>
<evidence type="ECO:0000256" key="2">
    <source>
        <dbReference type="ARBA" id="ARBA00023015"/>
    </source>
</evidence>
<dbReference type="GO" id="GO:0006879">
    <property type="term" value="P:intracellular iron ion homeostasis"/>
    <property type="evidence" value="ECO:0007669"/>
    <property type="project" value="InterPro"/>
</dbReference>
<dbReference type="GO" id="GO:0005634">
    <property type="term" value="C:nucleus"/>
    <property type="evidence" value="ECO:0007669"/>
    <property type="project" value="UniProtKB-SubCell"/>
</dbReference>
<name>S8DTC9_9LAMI</name>
<reference evidence="9 10" key="1">
    <citation type="journal article" date="2013" name="BMC Genomics">
        <title>The miniature genome of a carnivorous plant Genlisea aurea contains a low number of genes and short non-coding sequences.</title>
        <authorList>
            <person name="Leushkin E.V."/>
            <person name="Sutormin R.A."/>
            <person name="Nabieva E.R."/>
            <person name="Penin A.A."/>
            <person name="Kondrashov A.S."/>
            <person name="Logacheva M.D."/>
        </authorList>
    </citation>
    <scope>NUCLEOTIDE SEQUENCE [LARGE SCALE GENOMIC DNA]</scope>
</reference>
<dbReference type="InterPro" id="IPR024580">
    <property type="entry name" value="Dishevelled_C-dom"/>
</dbReference>
<feature type="compositionally biased region" description="Low complexity" evidence="7">
    <location>
        <begin position="221"/>
        <end position="244"/>
    </location>
</feature>
<keyword evidence="10" id="KW-1185">Reference proteome</keyword>
<evidence type="ECO:0000256" key="5">
    <source>
        <dbReference type="ARBA" id="ARBA00023242"/>
    </source>
</evidence>
<keyword evidence="4" id="KW-0804">Transcription</keyword>
<feature type="domain" description="BHLH" evidence="8">
    <location>
        <begin position="8"/>
        <end position="58"/>
    </location>
</feature>
<evidence type="ECO:0000313" key="9">
    <source>
        <dbReference type="EMBL" id="EPS66403.1"/>
    </source>
</evidence>
<dbReference type="PROSITE" id="PS50888">
    <property type="entry name" value="BHLH"/>
    <property type="match status" value="1"/>
</dbReference>
<dbReference type="PANTHER" id="PTHR47001">
    <property type="entry name" value="TRANSCRIPTION FACTOR BHLH121"/>
    <property type="match status" value="1"/>
</dbReference>
<dbReference type="Pfam" id="PF12316">
    <property type="entry name" value="Dsh_C"/>
    <property type="match status" value="1"/>
</dbReference>
<dbReference type="Gene3D" id="1.20.5.1000">
    <property type="entry name" value="arf6 gtpase in complex with a specific effector, jip4"/>
    <property type="match status" value="1"/>
</dbReference>
<dbReference type="Pfam" id="PF23177">
    <property type="entry name" value="bHLH_IRO3"/>
    <property type="match status" value="1"/>
</dbReference>
<evidence type="ECO:0000256" key="7">
    <source>
        <dbReference type="SAM" id="MobiDB-lite"/>
    </source>
</evidence>
<feature type="compositionally biased region" description="Polar residues" evidence="7">
    <location>
        <begin position="197"/>
        <end position="207"/>
    </location>
</feature>
<evidence type="ECO:0000256" key="1">
    <source>
        <dbReference type="ARBA" id="ARBA00004123"/>
    </source>
</evidence>
<organism evidence="9 10">
    <name type="scientific">Genlisea aurea</name>
    <dbReference type="NCBI Taxonomy" id="192259"/>
    <lineage>
        <taxon>Eukaryota</taxon>
        <taxon>Viridiplantae</taxon>
        <taxon>Streptophyta</taxon>
        <taxon>Embryophyta</taxon>
        <taxon>Tracheophyta</taxon>
        <taxon>Spermatophyta</taxon>
        <taxon>Magnoliopsida</taxon>
        <taxon>eudicotyledons</taxon>
        <taxon>Gunneridae</taxon>
        <taxon>Pentapetalae</taxon>
        <taxon>asterids</taxon>
        <taxon>lamiids</taxon>
        <taxon>Lamiales</taxon>
        <taxon>Lentibulariaceae</taxon>
        <taxon>Genlisea</taxon>
    </lineage>
</organism>
<comment type="subcellular location">
    <subcellularLocation>
        <location evidence="1">Nucleus</location>
    </subcellularLocation>
</comment>
<dbReference type="CDD" id="cd11446">
    <property type="entry name" value="bHLH_AtILR3_like"/>
    <property type="match status" value="1"/>
</dbReference>
<dbReference type="InterPro" id="IPR044579">
    <property type="entry name" value="bHLH11/121"/>
</dbReference>
<protein>
    <recommendedName>
        <fullName evidence="8">BHLH domain-containing protein</fullName>
    </recommendedName>
</protein>
<gene>
    <name evidence="9" type="ORF">M569_08377</name>
</gene>
<feature type="compositionally biased region" description="Basic and acidic residues" evidence="7">
    <location>
        <begin position="1"/>
        <end position="18"/>
    </location>
</feature>
<evidence type="ECO:0000313" key="10">
    <source>
        <dbReference type="Proteomes" id="UP000015453"/>
    </source>
</evidence>
<dbReference type="InterPro" id="IPR036638">
    <property type="entry name" value="HLH_DNA-bd_sf"/>
</dbReference>
<evidence type="ECO:0000256" key="3">
    <source>
        <dbReference type="ARBA" id="ARBA00023125"/>
    </source>
</evidence>
<keyword evidence="2" id="KW-0805">Transcription regulation</keyword>
<dbReference type="GO" id="GO:0046983">
    <property type="term" value="F:protein dimerization activity"/>
    <property type="evidence" value="ECO:0007669"/>
    <property type="project" value="InterPro"/>
</dbReference>
<dbReference type="SUPFAM" id="SSF47459">
    <property type="entry name" value="HLH, helix-loop-helix DNA-binding domain"/>
    <property type="match status" value="1"/>
</dbReference>
<feature type="compositionally biased region" description="Basic and acidic residues" evidence="7">
    <location>
        <begin position="173"/>
        <end position="184"/>
    </location>
</feature>